<feature type="region of interest" description="Disordered" evidence="1">
    <location>
        <begin position="1"/>
        <end position="73"/>
    </location>
</feature>
<feature type="compositionally biased region" description="Polar residues" evidence="1">
    <location>
        <begin position="117"/>
        <end position="133"/>
    </location>
</feature>
<reference evidence="2" key="1">
    <citation type="submission" date="2015-12" db="EMBL/GenBank/DDBJ databases">
        <title>De novo transcriptome assembly of four potential Pierce s Disease insect vectors from Arizona vineyards.</title>
        <authorList>
            <person name="Tassone E.E."/>
        </authorList>
    </citation>
    <scope>NUCLEOTIDE SEQUENCE</scope>
</reference>
<evidence type="ECO:0000256" key="1">
    <source>
        <dbReference type="SAM" id="MobiDB-lite"/>
    </source>
</evidence>
<gene>
    <name evidence="2" type="ORF">g.1665</name>
</gene>
<organism evidence="2">
    <name type="scientific">Clastoptera arizonana</name>
    <name type="common">Arizona spittle bug</name>
    <dbReference type="NCBI Taxonomy" id="38151"/>
    <lineage>
        <taxon>Eukaryota</taxon>
        <taxon>Metazoa</taxon>
        <taxon>Ecdysozoa</taxon>
        <taxon>Arthropoda</taxon>
        <taxon>Hexapoda</taxon>
        <taxon>Insecta</taxon>
        <taxon>Pterygota</taxon>
        <taxon>Neoptera</taxon>
        <taxon>Paraneoptera</taxon>
        <taxon>Hemiptera</taxon>
        <taxon>Auchenorrhyncha</taxon>
        <taxon>Cercopoidea</taxon>
        <taxon>Clastopteridae</taxon>
        <taxon>Clastoptera</taxon>
    </lineage>
</organism>
<feature type="compositionally biased region" description="Basic and acidic residues" evidence="1">
    <location>
        <begin position="20"/>
        <end position="30"/>
    </location>
</feature>
<protein>
    <submittedName>
        <fullName evidence="2">Uncharacterized protein</fullName>
    </submittedName>
</protein>
<name>A0A1B6CKM4_9HEMI</name>
<feature type="non-terminal residue" evidence="2">
    <location>
        <position position="1"/>
    </location>
</feature>
<feature type="compositionally biased region" description="Polar residues" evidence="1">
    <location>
        <begin position="35"/>
        <end position="46"/>
    </location>
</feature>
<evidence type="ECO:0000313" key="2">
    <source>
        <dbReference type="EMBL" id="JAS13962.1"/>
    </source>
</evidence>
<accession>A0A1B6CKM4</accession>
<dbReference type="AlphaFoldDB" id="A0A1B6CKM4"/>
<dbReference type="EMBL" id="GEDC01023336">
    <property type="protein sequence ID" value="JAS13962.1"/>
    <property type="molecule type" value="Transcribed_RNA"/>
</dbReference>
<sequence length="150" mass="17285">DYSLPQVSTPTNPSRFYPRIPDDSTSRPEEDYSLPQVSTPSPQSRFYPSLPEYEVQPRPRSQPLTAAEYTSPESNYYPQYRQIVAPKYLNGQKVYQPQPRYYSSTPATPITEDQEEVQGTQAPPVSPTSSSRINFILLPQRDQEYIYNKK</sequence>
<feature type="compositionally biased region" description="Polar residues" evidence="1">
    <location>
        <begin position="1"/>
        <end position="14"/>
    </location>
</feature>
<proteinExistence type="predicted"/>
<feature type="region of interest" description="Disordered" evidence="1">
    <location>
        <begin position="96"/>
        <end position="134"/>
    </location>
</feature>